<dbReference type="EMBL" id="KL446974">
    <property type="protein sequence ID" value="KEG00162.1"/>
    <property type="molecule type" value="Genomic_DNA"/>
</dbReference>
<dbReference type="Pfam" id="PF00132">
    <property type="entry name" value="Hexapep"/>
    <property type="match status" value="1"/>
</dbReference>
<organism evidence="1 2">
    <name type="scientific">Plasmodium vinckei vinckei</name>
    <dbReference type="NCBI Taxonomy" id="54757"/>
    <lineage>
        <taxon>Eukaryota</taxon>
        <taxon>Sar</taxon>
        <taxon>Alveolata</taxon>
        <taxon>Apicomplexa</taxon>
        <taxon>Aconoidasida</taxon>
        <taxon>Haemosporida</taxon>
        <taxon>Plasmodiidae</taxon>
        <taxon>Plasmodium</taxon>
        <taxon>Plasmodium (Vinckeia)</taxon>
    </lineage>
</organism>
<accession>A0A081I904</accession>
<sequence length="149" mass="17212">MNENNLFLKWNTDDNSLKKRSIREKIKTPNINKNSYINPNAHICTNTNIGKNSYINPNAHICANTNIGKNSYINPNAHISSNTNIYKNPYININDDIYISDNINKNTYVNPENYLIYNTCIYSKIIKKTKYYTSFNKISSISVYLISSL</sequence>
<dbReference type="InterPro" id="IPR001451">
    <property type="entry name" value="Hexapep"/>
</dbReference>
<dbReference type="AlphaFoldDB" id="A0A081I904"/>
<reference evidence="1 2" key="1">
    <citation type="submission" date="2013-02" db="EMBL/GenBank/DDBJ databases">
        <title>The Genome Sequence of Plasmodium vinckei vinckei.</title>
        <authorList>
            <consortium name="The Broad Institute Genome Sequencing Platform"/>
            <consortium name="The Broad Institute Genome Sequencing Center for Infectious Disease"/>
            <person name="Neafsey D."/>
            <person name="Cheeseman I."/>
            <person name="Volkman S."/>
            <person name="Adams J."/>
            <person name="Walker B."/>
            <person name="Young S.K."/>
            <person name="Zeng Q."/>
            <person name="Gargeya S."/>
            <person name="Fitzgerald M."/>
            <person name="Haas B."/>
            <person name="Abouelleil A."/>
            <person name="Alvarado L."/>
            <person name="Arachchi H.M."/>
            <person name="Berlin A.M."/>
            <person name="Chapman S.B."/>
            <person name="Dewar J."/>
            <person name="Goldberg J."/>
            <person name="Griggs A."/>
            <person name="Gujja S."/>
            <person name="Hansen M."/>
            <person name="Howarth C."/>
            <person name="Imamovic A."/>
            <person name="Larimer J."/>
            <person name="McCowan C."/>
            <person name="Murphy C."/>
            <person name="Neiman D."/>
            <person name="Pearson M."/>
            <person name="Priest M."/>
            <person name="Roberts A."/>
            <person name="Saif S."/>
            <person name="Shea T."/>
            <person name="Sisk P."/>
            <person name="Sykes S."/>
            <person name="Wortman J."/>
            <person name="Nusbaum C."/>
            <person name="Birren B."/>
        </authorList>
    </citation>
    <scope>NUCLEOTIDE SEQUENCE [LARGE SCALE GENOMIC DNA]</scope>
    <source>
        <strain evidence="2">vinckei</strain>
    </source>
</reference>
<dbReference type="SUPFAM" id="SSF51161">
    <property type="entry name" value="Trimeric LpxA-like enzymes"/>
    <property type="match status" value="1"/>
</dbReference>
<name>A0A081I904_PLAVN</name>
<gene>
    <name evidence="1" type="ORF">YYE_04990</name>
</gene>
<proteinExistence type="predicted"/>
<evidence type="ECO:0000313" key="2">
    <source>
        <dbReference type="Proteomes" id="UP000030681"/>
    </source>
</evidence>
<dbReference type="Proteomes" id="UP000030681">
    <property type="component" value="Unassembled WGS sequence"/>
</dbReference>
<protein>
    <submittedName>
        <fullName evidence="1">Uncharacterized protein</fullName>
    </submittedName>
</protein>
<evidence type="ECO:0000313" key="1">
    <source>
        <dbReference type="EMBL" id="KEG00162.1"/>
    </source>
</evidence>
<dbReference type="InterPro" id="IPR011004">
    <property type="entry name" value="Trimer_LpxA-like_sf"/>
</dbReference>
<dbReference type="Gene3D" id="2.160.10.10">
    <property type="entry name" value="Hexapeptide repeat proteins"/>
    <property type="match status" value="1"/>
</dbReference>